<evidence type="ECO:0000313" key="3">
    <source>
        <dbReference type="Proteomes" id="UP000199532"/>
    </source>
</evidence>
<feature type="signal peptide" evidence="1">
    <location>
        <begin position="1"/>
        <end position="19"/>
    </location>
</feature>
<evidence type="ECO:0000256" key="1">
    <source>
        <dbReference type="SAM" id="SignalP"/>
    </source>
</evidence>
<dbReference type="InterPro" id="IPR032593">
    <property type="entry name" value="DUF4907"/>
</dbReference>
<dbReference type="RefSeq" id="WP_229209450.1">
    <property type="nucleotide sequence ID" value="NZ_FNXY01000001.1"/>
</dbReference>
<dbReference type="AlphaFoldDB" id="A0A1H6QRT8"/>
<dbReference type="Pfam" id="PF16250">
    <property type="entry name" value="DUF4907"/>
    <property type="match status" value="1"/>
</dbReference>
<evidence type="ECO:0008006" key="4">
    <source>
        <dbReference type="Google" id="ProtNLM"/>
    </source>
</evidence>
<feature type="chain" id="PRO_5011536511" description="DUF4907 domain-containing protein" evidence="1">
    <location>
        <begin position="20"/>
        <end position="119"/>
    </location>
</feature>
<sequence>MIKSSKNFRSALICTWAFAAAVFLSSCDGNKKNASSEGLRAYKVSAIHLDSTWGYRISQDTVPVIEQKIIPGLPGNAGFSTEQEALKTGDLVVKKLNQGIFPPSVSRQELDSLGITYQR</sequence>
<evidence type="ECO:0000313" key="2">
    <source>
        <dbReference type="EMBL" id="SEI42200.1"/>
    </source>
</evidence>
<dbReference type="PROSITE" id="PS51257">
    <property type="entry name" value="PROKAR_LIPOPROTEIN"/>
    <property type="match status" value="1"/>
</dbReference>
<dbReference type="EMBL" id="FNXY01000001">
    <property type="protein sequence ID" value="SEI42200.1"/>
    <property type="molecule type" value="Genomic_DNA"/>
</dbReference>
<keyword evidence="1" id="KW-0732">Signal</keyword>
<protein>
    <recommendedName>
        <fullName evidence="4">DUF4907 domain-containing protein</fullName>
    </recommendedName>
</protein>
<organism evidence="2 3">
    <name type="scientific">Dyadobacter koreensis</name>
    <dbReference type="NCBI Taxonomy" id="408657"/>
    <lineage>
        <taxon>Bacteria</taxon>
        <taxon>Pseudomonadati</taxon>
        <taxon>Bacteroidota</taxon>
        <taxon>Cytophagia</taxon>
        <taxon>Cytophagales</taxon>
        <taxon>Spirosomataceae</taxon>
        <taxon>Dyadobacter</taxon>
    </lineage>
</organism>
<gene>
    <name evidence="2" type="ORF">SAMN04487995_0585</name>
</gene>
<dbReference type="Proteomes" id="UP000199532">
    <property type="component" value="Unassembled WGS sequence"/>
</dbReference>
<keyword evidence="3" id="KW-1185">Reference proteome</keyword>
<proteinExistence type="predicted"/>
<accession>A0A1H6QRT8</accession>
<dbReference type="STRING" id="408657.SAMN04487995_0585"/>
<name>A0A1H6QRT8_9BACT</name>
<reference evidence="2 3" key="1">
    <citation type="submission" date="2016-10" db="EMBL/GenBank/DDBJ databases">
        <authorList>
            <person name="de Groot N.N."/>
        </authorList>
    </citation>
    <scope>NUCLEOTIDE SEQUENCE [LARGE SCALE GENOMIC DNA]</scope>
    <source>
        <strain evidence="2 3">DSM 19938</strain>
    </source>
</reference>